<feature type="domain" description="NADP-dependent oxidoreductase" evidence="11">
    <location>
        <begin position="90"/>
        <end position="360"/>
    </location>
</feature>
<gene>
    <name evidence="12" type="ORF">LTLLF_148895</name>
</gene>
<sequence length="399" mass="43323">MQVSIACTEQNLRSRSSEDRLCGPRPGPGGGNGGPVGGGHGNPPGGGPKSRAALVPRPPAPAGALRESTGRGTGMKYRNLGKSGLRVSCLGLGTWVTFGSQISDETAEDVLTAAYEHGVNLFDTAEVYAAGKAERTLGNILKSKGWRAETERGLSRKHIIEGLQGSLDRLQLEYVDIVFANRSDPNSPMEEIVRAMTYVINQGLALYWGTSRWSAAEIMEAYSMARQFNLIPPVCEQADNHFFQREKVEMQLPELYHKIGVGSVTWSPLACGLITSKYDGRVPDTCKATVKGYQWLKEKVQSEDGKKQQARVMDLLPIAHQLDCTVAQLAIAWCLRSEGVSSVLLGVSSAEQLMEHLGSLQPPTLLPRSGRIRVAPPTNESRLRVAIRMNKAISFRLGA</sequence>
<comment type="similarity">
    <text evidence="2">Belongs to the shaker potassium channel beta subunit family.</text>
</comment>
<keyword evidence="3" id="KW-0813">Transport</keyword>
<evidence type="ECO:0000313" key="12">
    <source>
        <dbReference type="EMBL" id="KAH0511576.1"/>
    </source>
</evidence>
<dbReference type="InterPro" id="IPR023210">
    <property type="entry name" value="NADP_OxRdtase_dom"/>
</dbReference>
<dbReference type="GO" id="GO:0044325">
    <property type="term" value="F:transmembrane transporter binding"/>
    <property type="evidence" value="ECO:0007669"/>
    <property type="project" value="TreeGrafter"/>
</dbReference>
<comment type="caution">
    <text evidence="12">The sequence shown here is derived from an EMBL/GenBank/DDBJ whole genome shotgun (WGS) entry which is preliminary data.</text>
</comment>
<dbReference type="Proteomes" id="UP000710432">
    <property type="component" value="Unassembled WGS sequence"/>
</dbReference>
<dbReference type="Gene3D" id="3.20.20.100">
    <property type="entry name" value="NADP-dependent oxidoreductase domain"/>
    <property type="match status" value="1"/>
</dbReference>
<evidence type="ECO:0000256" key="10">
    <source>
        <dbReference type="SAM" id="MobiDB-lite"/>
    </source>
</evidence>
<dbReference type="PANTHER" id="PTHR43150:SF3">
    <property type="entry name" value="VOLTAGE-GATED POTASSIUM CHANNEL SUBUNIT BETA-3"/>
    <property type="match status" value="1"/>
</dbReference>
<feature type="compositionally biased region" description="Gly residues" evidence="10">
    <location>
        <begin position="28"/>
        <end position="48"/>
    </location>
</feature>
<protein>
    <submittedName>
        <fullName evidence="12">Voltage-gated potassium channel subunit beta-3</fullName>
    </submittedName>
</protein>
<dbReference type="PRINTS" id="PR01577">
    <property type="entry name" value="KCNABCHANNEL"/>
</dbReference>
<evidence type="ECO:0000256" key="6">
    <source>
        <dbReference type="ARBA" id="ARBA00022857"/>
    </source>
</evidence>
<evidence type="ECO:0000256" key="5">
    <source>
        <dbReference type="ARBA" id="ARBA00022538"/>
    </source>
</evidence>
<dbReference type="Pfam" id="PF00248">
    <property type="entry name" value="Aldo_ket_red"/>
    <property type="match status" value="1"/>
</dbReference>
<dbReference type="InterPro" id="IPR005983">
    <property type="entry name" value="K_chnl_volt-dep_bsu_KCNAB"/>
</dbReference>
<evidence type="ECO:0000256" key="3">
    <source>
        <dbReference type="ARBA" id="ARBA00022448"/>
    </source>
</evidence>
<evidence type="ECO:0000256" key="1">
    <source>
        <dbReference type="ARBA" id="ARBA00004496"/>
    </source>
</evidence>
<dbReference type="InterPro" id="IPR005399">
    <property type="entry name" value="K_chnl_volt-dep_bsu_KCNAB-rel"/>
</dbReference>
<dbReference type="GO" id="GO:0005249">
    <property type="term" value="F:voltage-gated potassium channel activity"/>
    <property type="evidence" value="ECO:0007669"/>
    <property type="project" value="InterPro"/>
</dbReference>
<organism evidence="12 13">
    <name type="scientific">Microtus ochrogaster</name>
    <name type="common">Prairie vole</name>
    <dbReference type="NCBI Taxonomy" id="79684"/>
    <lineage>
        <taxon>Eukaryota</taxon>
        <taxon>Metazoa</taxon>
        <taxon>Chordata</taxon>
        <taxon>Craniata</taxon>
        <taxon>Vertebrata</taxon>
        <taxon>Euteleostomi</taxon>
        <taxon>Mammalia</taxon>
        <taxon>Eutheria</taxon>
        <taxon>Euarchontoglires</taxon>
        <taxon>Glires</taxon>
        <taxon>Rodentia</taxon>
        <taxon>Myomorpha</taxon>
        <taxon>Muroidea</taxon>
        <taxon>Cricetidae</taxon>
        <taxon>Arvicolinae</taxon>
        <taxon>Microtus</taxon>
    </lineage>
</organism>
<evidence type="ECO:0000256" key="8">
    <source>
        <dbReference type="ARBA" id="ARBA00023002"/>
    </source>
</evidence>
<keyword evidence="9" id="KW-0406">Ion transport</keyword>
<evidence type="ECO:0000256" key="4">
    <source>
        <dbReference type="ARBA" id="ARBA00022490"/>
    </source>
</evidence>
<dbReference type="GO" id="GO:0015459">
    <property type="term" value="F:potassium channel regulator activity"/>
    <property type="evidence" value="ECO:0007669"/>
    <property type="project" value="TreeGrafter"/>
</dbReference>
<reference evidence="12" key="1">
    <citation type="submission" date="2020-03" db="EMBL/GenBank/DDBJ databases">
        <title>Studies in the Genomics of Life Span.</title>
        <authorList>
            <person name="Glass D."/>
        </authorList>
    </citation>
    <scope>NUCLEOTIDE SEQUENCE</scope>
    <source>
        <strain evidence="12">LTLLF</strain>
        <tissue evidence="12">Muscle</tissue>
    </source>
</reference>
<dbReference type="PANTHER" id="PTHR43150">
    <property type="entry name" value="HYPERKINETIC, ISOFORM M"/>
    <property type="match status" value="1"/>
</dbReference>
<evidence type="ECO:0000313" key="13">
    <source>
        <dbReference type="Proteomes" id="UP000710432"/>
    </source>
</evidence>
<evidence type="ECO:0000259" key="11">
    <source>
        <dbReference type="Pfam" id="PF00248"/>
    </source>
</evidence>
<proteinExistence type="inferred from homology"/>
<dbReference type="EMBL" id="JAATJU010022200">
    <property type="protein sequence ID" value="KAH0511576.1"/>
    <property type="molecule type" value="Genomic_DNA"/>
</dbReference>
<dbReference type="GO" id="GO:0005737">
    <property type="term" value="C:cytoplasm"/>
    <property type="evidence" value="ECO:0007669"/>
    <property type="project" value="UniProtKB-SubCell"/>
</dbReference>
<dbReference type="SUPFAM" id="SSF51430">
    <property type="entry name" value="NAD(P)-linked oxidoreductase"/>
    <property type="match status" value="1"/>
</dbReference>
<keyword evidence="7" id="KW-0630">Potassium</keyword>
<comment type="subcellular location">
    <subcellularLocation>
        <location evidence="1">Cytoplasm</location>
    </subcellularLocation>
</comment>
<keyword evidence="12" id="KW-0407">Ion channel</keyword>
<dbReference type="PRINTS" id="PR01580">
    <property type="entry name" value="KCNAB3CHANEL"/>
</dbReference>
<keyword evidence="8" id="KW-0560">Oxidoreductase</keyword>
<dbReference type="AlphaFoldDB" id="A0A8J6GIP8"/>
<feature type="region of interest" description="Disordered" evidence="10">
    <location>
        <begin position="1"/>
        <end position="74"/>
    </location>
</feature>
<keyword evidence="4" id="KW-0963">Cytoplasm</keyword>
<dbReference type="NCBIfam" id="TIGR01293">
    <property type="entry name" value="Kv_beta"/>
    <property type="match status" value="1"/>
</dbReference>
<keyword evidence="5" id="KW-0633">Potassium transport</keyword>
<accession>A0A8J6GIP8</accession>
<dbReference type="InterPro" id="IPR005402">
    <property type="entry name" value="K_chnl_volt-dep_bsu_KCNAB3"/>
</dbReference>
<name>A0A8J6GIP8_MICOH</name>
<evidence type="ECO:0000256" key="7">
    <source>
        <dbReference type="ARBA" id="ARBA00022958"/>
    </source>
</evidence>
<dbReference type="InterPro" id="IPR036812">
    <property type="entry name" value="NAD(P)_OxRdtase_dom_sf"/>
</dbReference>
<keyword evidence="6" id="KW-0521">NADP</keyword>
<feature type="compositionally biased region" description="Polar residues" evidence="10">
    <location>
        <begin position="1"/>
        <end position="14"/>
    </location>
</feature>
<dbReference type="GO" id="GO:1901379">
    <property type="term" value="P:regulation of potassium ion transmembrane transport"/>
    <property type="evidence" value="ECO:0007669"/>
    <property type="project" value="TreeGrafter"/>
</dbReference>
<dbReference type="GO" id="GO:0016491">
    <property type="term" value="F:oxidoreductase activity"/>
    <property type="evidence" value="ECO:0007669"/>
    <property type="project" value="UniProtKB-KW"/>
</dbReference>
<evidence type="ECO:0000256" key="2">
    <source>
        <dbReference type="ARBA" id="ARBA00006515"/>
    </source>
</evidence>
<dbReference type="GO" id="GO:0008076">
    <property type="term" value="C:voltage-gated potassium channel complex"/>
    <property type="evidence" value="ECO:0007669"/>
    <property type="project" value="TreeGrafter"/>
</dbReference>
<evidence type="ECO:0000256" key="9">
    <source>
        <dbReference type="ARBA" id="ARBA00023065"/>
    </source>
</evidence>